<protein>
    <submittedName>
        <fullName evidence="2">Iron complex transport system substrate-binding protein</fullName>
    </submittedName>
</protein>
<dbReference type="EMBL" id="JBEPMC010000001">
    <property type="protein sequence ID" value="MET3577700.1"/>
    <property type="molecule type" value="Genomic_DNA"/>
</dbReference>
<gene>
    <name evidence="2" type="ORF">ABID19_000715</name>
</gene>
<organism evidence="2 3">
    <name type="scientific">Mesorhizobium robiniae</name>
    <dbReference type="NCBI Taxonomy" id="559315"/>
    <lineage>
        <taxon>Bacteria</taxon>
        <taxon>Pseudomonadati</taxon>
        <taxon>Pseudomonadota</taxon>
        <taxon>Alphaproteobacteria</taxon>
        <taxon>Hyphomicrobiales</taxon>
        <taxon>Phyllobacteriaceae</taxon>
        <taxon>Mesorhizobium</taxon>
    </lineage>
</organism>
<dbReference type="PANTHER" id="PTHR30535:SF4">
    <property type="entry name" value="HEMIN-BINDING PERIPLASMIC PROTEIN HMUT"/>
    <property type="match status" value="1"/>
</dbReference>
<proteinExistence type="predicted"/>
<keyword evidence="3" id="KW-1185">Reference proteome</keyword>
<dbReference type="InterPro" id="IPR002491">
    <property type="entry name" value="ABC_transptr_periplasmic_BD"/>
</dbReference>
<dbReference type="InterPro" id="IPR050902">
    <property type="entry name" value="ABC_Transporter_SBP"/>
</dbReference>
<evidence type="ECO:0000313" key="3">
    <source>
        <dbReference type="Proteomes" id="UP001549204"/>
    </source>
</evidence>
<dbReference type="RefSeq" id="WP_354488008.1">
    <property type="nucleotide sequence ID" value="NZ_JBEPMC010000001.1"/>
</dbReference>
<dbReference type="Proteomes" id="UP001549204">
    <property type="component" value="Unassembled WGS sequence"/>
</dbReference>
<dbReference type="PANTHER" id="PTHR30535">
    <property type="entry name" value="VITAMIN B12-BINDING PROTEIN"/>
    <property type="match status" value="1"/>
</dbReference>
<dbReference type="Gene3D" id="3.40.50.1980">
    <property type="entry name" value="Nitrogenase molybdenum iron protein domain"/>
    <property type="match status" value="2"/>
</dbReference>
<dbReference type="PROSITE" id="PS50983">
    <property type="entry name" value="FE_B12_PBP"/>
    <property type="match status" value="1"/>
</dbReference>
<evidence type="ECO:0000259" key="1">
    <source>
        <dbReference type="PROSITE" id="PS50983"/>
    </source>
</evidence>
<accession>A0ABV2GHC2</accession>
<comment type="caution">
    <text evidence="2">The sequence shown here is derived from an EMBL/GenBank/DDBJ whole genome shotgun (WGS) entry which is preliminary data.</text>
</comment>
<reference evidence="2 3" key="1">
    <citation type="submission" date="2024-06" db="EMBL/GenBank/DDBJ databases">
        <title>Genomic Encyclopedia of Type Strains, Phase IV (KMG-IV): sequencing the most valuable type-strain genomes for metagenomic binning, comparative biology and taxonomic classification.</title>
        <authorList>
            <person name="Goeker M."/>
        </authorList>
    </citation>
    <scope>NUCLEOTIDE SEQUENCE [LARGE SCALE GENOMIC DNA]</scope>
    <source>
        <strain evidence="2 3">DSM 100022</strain>
    </source>
</reference>
<sequence>MAKASWTGVNGMVGNAGRWMHWFQPGRIVMALFLALSVLAPSCGFKATAAERVVDALGRTVAPGPATRILTLGSDVTEIVHALGAGERIIAVDRGSKYPSSVAQKPNVGYRRQLSVEGLVALRPDLILAAQDSGPPEAIEVLRSLAIPVVFVPEDNSPQGIERKITLIAASLGREDKGRVVSAEVLAAFQAATDLASKIALERRKKVVFFHGLVRLSAAGSGTAADAIIRYAGGINPMAVVKGYKPASEEKLIEMAPDVILMMSDGKGGPTAEQVFGTRALSATPAAENKSLIVLDGAYMIGFGPRTADAIRDLAQALYPEVADAD</sequence>
<evidence type="ECO:0000313" key="2">
    <source>
        <dbReference type="EMBL" id="MET3577700.1"/>
    </source>
</evidence>
<dbReference type="Pfam" id="PF01497">
    <property type="entry name" value="Peripla_BP_2"/>
    <property type="match status" value="1"/>
</dbReference>
<dbReference type="SUPFAM" id="SSF53807">
    <property type="entry name" value="Helical backbone' metal receptor"/>
    <property type="match status" value="1"/>
</dbReference>
<name>A0ABV2GHC2_9HYPH</name>
<feature type="domain" description="Fe/B12 periplasmic-binding" evidence="1">
    <location>
        <begin position="68"/>
        <end position="322"/>
    </location>
</feature>